<dbReference type="SMART" id="SM00392">
    <property type="entry name" value="PROF"/>
    <property type="match status" value="2"/>
</dbReference>
<keyword evidence="4" id="KW-1185">Reference proteome</keyword>
<evidence type="ECO:0000313" key="4">
    <source>
        <dbReference type="Proteomes" id="UP000005239"/>
    </source>
</evidence>
<dbReference type="InterPro" id="IPR048278">
    <property type="entry name" value="PFN"/>
</dbReference>
<name>A0A2A6B912_PRIPA</name>
<dbReference type="Proteomes" id="UP000005239">
    <property type="component" value="Unassembled WGS sequence"/>
</dbReference>
<gene>
    <name evidence="3" type="primary">WBGene00273714</name>
</gene>
<dbReference type="Gene3D" id="3.30.450.30">
    <property type="entry name" value="Dynein light chain 2a, cytoplasmic"/>
    <property type="match status" value="2"/>
</dbReference>
<organism evidence="3 4">
    <name type="scientific">Pristionchus pacificus</name>
    <name type="common">Parasitic nematode worm</name>
    <dbReference type="NCBI Taxonomy" id="54126"/>
    <lineage>
        <taxon>Eukaryota</taxon>
        <taxon>Metazoa</taxon>
        <taxon>Ecdysozoa</taxon>
        <taxon>Nematoda</taxon>
        <taxon>Chromadorea</taxon>
        <taxon>Rhabditida</taxon>
        <taxon>Rhabditina</taxon>
        <taxon>Diplogasteromorpha</taxon>
        <taxon>Diplogasteroidea</taxon>
        <taxon>Neodiplogasteridae</taxon>
        <taxon>Pristionchus</taxon>
    </lineage>
</organism>
<dbReference type="Pfam" id="PF00235">
    <property type="entry name" value="Profilin"/>
    <property type="match status" value="2"/>
</dbReference>
<sequence length="260" mass="28516">MPSWYECTAILMSEAAAIQHCAIATYPEGQLLASKGDGRIHDDELMAFVHAFDNTCKERTGYGFILDDIHYKVIYTGRQCIAGRNNSGGFFATKTHSAVIIAVFEGSCPELGEVRNSVDKLADILIAAATQFAMNTWDDYLNDLMSEIKLCAMVSYPDGVLLASKGIGQFRDSELKAFVNTYDKTCEERTGHAFTFDDNQYEVIYTGKHCIVGRRDNGGFFATKTQTAVIIAVFEGSCSELGGVRNAVDNLAENLMGIGY</sequence>
<dbReference type="InterPro" id="IPR005455">
    <property type="entry name" value="PFN_euk"/>
</dbReference>
<dbReference type="PANTHER" id="PTHR11604:SF6">
    <property type="entry name" value="PROFILIN-1"/>
    <property type="match status" value="1"/>
</dbReference>
<dbReference type="GO" id="GO:0005938">
    <property type="term" value="C:cell cortex"/>
    <property type="evidence" value="ECO:0000318"/>
    <property type="project" value="GO_Central"/>
</dbReference>
<dbReference type="AlphaFoldDB" id="A0A2A6B912"/>
<dbReference type="InterPro" id="IPR036140">
    <property type="entry name" value="PFN_sf"/>
</dbReference>
<dbReference type="GO" id="GO:0003785">
    <property type="term" value="F:actin monomer binding"/>
    <property type="evidence" value="ECO:0000318"/>
    <property type="project" value="GO_Central"/>
</dbReference>
<evidence type="ECO:0000256" key="1">
    <source>
        <dbReference type="ARBA" id="ARBA00010058"/>
    </source>
</evidence>
<keyword evidence="2" id="KW-0009">Actin-binding</keyword>
<dbReference type="SUPFAM" id="SSF55770">
    <property type="entry name" value="Profilin (actin-binding protein)"/>
    <property type="match status" value="2"/>
</dbReference>
<evidence type="ECO:0000256" key="2">
    <source>
        <dbReference type="RuleBase" id="RU003909"/>
    </source>
</evidence>
<dbReference type="EnsemblMetazoa" id="PPA35345.1">
    <property type="protein sequence ID" value="PPA35345.1"/>
    <property type="gene ID" value="WBGene00273714"/>
</dbReference>
<protein>
    <recommendedName>
        <fullName evidence="2">Profilin</fullName>
    </recommendedName>
</protein>
<proteinExistence type="inferred from homology"/>
<dbReference type="FunFam" id="3.30.450.30:FF:000049">
    <property type="entry name" value="Profilin"/>
    <property type="match status" value="2"/>
</dbReference>
<reference evidence="3" key="2">
    <citation type="submission" date="2022-06" db="UniProtKB">
        <authorList>
            <consortium name="EnsemblMetazoa"/>
        </authorList>
    </citation>
    <scope>IDENTIFICATION</scope>
    <source>
        <strain evidence="3">PS312</strain>
    </source>
</reference>
<comment type="similarity">
    <text evidence="1 2">Belongs to the profilin family.</text>
</comment>
<reference evidence="4" key="1">
    <citation type="journal article" date="2008" name="Nat. Genet.">
        <title>The Pristionchus pacificus genome provides a unique perspective on nematode lifestyle and parasitism.</title>
        <authorList>
            <person name="Dieterich C."/>
            <person name="Clifton S.W."/>
            <person name="Schuster L.N."/>
            <person name="Chinwalla A."/>
            <person name="Delehaunty K."/>
            <person name="Dinkelacker I."/>
            <person name="Fulton L."/>
            <person name="Fulton R."/>
            <person name="Godfrey J."/>
            <person name="Minx P."/>
            <person name="Mitreva M."/>
            <person name="Roeseler W."/>
            <person name="Tian H."/>
            <person name="Witte H."/>
            <person name="Yang S.P."/>
            <person name="Wilson R.K."/>
            <person name="Sommer R.J."/>
        </authorList>
    </citation>
    <scope>NUCLEOTIDE SEQUENCE [LARGE SCALE GENOMIC DNA]</scope>
    <source>
        <strain evidence="4">PS312</strain>
    </source>
</reference>
<evidence type="ECO:0000313" key="3">
    <source>
        <dbReference type="EnsemblMetazoa" id="PPA35345.1"/>
    </source>
</evidence>
<accession>A0A8R1URL6</accession>
<accession>A0A2A6B912</accession>
<dbReference type="PANTHER" id="PTHR11604">
    <property type="entry name" value="PROFILIN"/>
    <property type="match status" value="1"/>
</dbReference>